<dbReference type="InterPro" id="IPR004827">
    <property type="entry name" value="bZIP"/>
</dbReference>
<dbReference type="EMBL" id="JBDFQZ010000010">
    <property type="protein sequence ID" value="KAK9685004.1"/>
    <property type="molecule type" value="Genomic_DNA"/>
</dbReference>
<protein>
    <recommendedName>
        <fullName evidence="1">BZIP domain-containing protein</fullName>
    </recommendedName>
</protein>
<dbReference type="AlphaFoldDB" id="A0AAW1I862"/>
<name>A0AAW1I862_SAPOF</name>
<evidence type="ECO:0000313" key="2">
    <source>
        <dbReference type="EMBL" id="KAK9685004.1"/>
    </source>
</evidence>
<keyword evidence="3" id="KW-1185">Reference proteome</keyword>
<sequence>MAMQQSMSSEDARKLMKRKIANRNYAKKMREKKKKYIEGLESEGKKKNSIIAALGTHIKGLEDVVRSKDAIIQKLTEVIWPTIGVPHYIAEYDLRRRLLEDVCSTAHTGGISPHMVAPLLVEYDNGGPVDVPNISRFLMDPWNHVGEFHF</sequence>
<feature type="domain" description="BZIP" evidence="1">
    <location>
        <begin position="11"/>
        <end position="63"/>
    </location>
</feature>
<accession>A0AAW1I862</accession>
<gene>
    <name evidence="2" type="ORF">RND81_10G249000</name>
</gene>
<reference evidence="2" key="1">
    <citation type="submission" date="2024-03" db="EMBL/GenBank/DDBJ databases">
        <title>WGS assembly of Saponaria officinalis var. Norfolk2.</title>
        <authorList>
            <person name="Jenkins J."/>
            <person name="Shu S."/>
            <person name="Grimwood J."/>
            <person name="Barry K."/>
            <person name="Goodstein D."/>
            <person name="Schmutz J."/>
            <person name="Leebens-Mack J."/>
            <person name="Osbourn A."/>
        </authorList>
    </citation>
    <scope>NUCLEOTIDE SEQUENCE [LARGE SCALE GENOMIC DNA]</scope>
    <source>
        <strain evidence="2">JIC</strain>
    </source>
</reference>
<dbReference type="InterPro" id="IPR046347">
    <property type="entry name" value="bZIP_sf"/>
</dbReference>
<organism evidence="2 3">
    <name type="scientific">Saponaria officinalis</name>
    <name type="common">Common soapwort</name>
    <name type="synonym">Lychnis saponaria</name>
    <dbReference type="NCBI Taxonomy" id="3572"/>
    <lineage>
        <taxon>Eukaryota</taxon>
        <taxon>Viridiplantae</taxon>
        <taxon>Streptophyta</taxon>
        <taxon>Embryophyta</taxon>
        <taxon>Tracheophyta</taxon>
        <taxon>Spermatophyta</taxon>
        <taxon>Magnoliopsida</taxon>
        <taxon>eudicotyledons</taxon>
        <taxon>Gunneridae</taxon>
        <taxon>Pentapetalae</taxon>
        <taxon>Caryophyllales</taxon>
        <taxon>Caryophyllaceae</taxon>
        <taxon>Caryophylleae</taxon>
        <taxon>Saponaria</taxon>
    </lineage>
</organism>
<proteinExistence type="predicted"/>
<comment type="caution">
    <text evidence="2">The sequence shown here is derived from an EMBL/GenBank/DDBJ whole genome shotgun (WGS) entry which is preliminary data.</text>
</comment>
<dbReference type="Proteomes" id="UP001443914">
    <property type="component" value="Unassembled WGS sequence"/>
</dbReference>
<dbReference type="Pfam" id="PF00170">
    <property type="entry name" value="bZIP_1"/>
    <property type="match status" value="1"/>
</dbReference>
<dbReference type="Gene3D" id="1.20.5.170">
    <property type="match status" value="1"/>
</dbReference>
<dbReference type="SUPFAM" id="SSF57959">
    <property type="entry name" value="Leucine zipper domain"/>
    <property type="match status" value="1"/>
</dbReference>
<evidence type="ECO:0000313" key="3">
    <source>
        <dbReference type="Proteomes" id="UP001443914"/>
    </source>
</evidence>
<dbReference type="GO" id="GO:0003700">
    <property type="term" value="F:DNA-binding transcription factor activity"/>
    <property type="evidence" value="ECO:0007669"/>
    <property type="project" value="InterPro"/>
</dbReference>
<evidence type="ECO:0000259" key="1">
    <source>
        <dbReference type="Pfam" id="PF00170"/>
    </source>
</evidence>